<evidence type="ECO:0000256" key="1">
    <source>
        <dbReference type="ARBA" id="ARBA00006895"/>
    </source>
</evidence>
<dbReference type="GO" id="GO:0005681">
    <property type="term" value="C:spliceosomal complex"/>
    <property type="evidence" value="ECO:0007669"/>
    <property type="project" value="TreeGrafter"/>
</dbReference>
<sequence>MEDLKRTRDARLAAKEDMEMMQRDMDRRAHGEWSQKEAEFQLEQAKVRSQLRIQQNRAKPIDLLSRYILFGDEKDDKVADPEDEFELEDPLTYLKGLTVNDFEDLVEDIKVYRSLEADRHCTFWQDIRTVVDDEQRKLDGRGNRLTSIHGAVQEDVAKIFKGKNVAELSQLENSISKRLRTGGAGTDMSYWEGLLVQLKVFIAKSRLRDLHQKMLQLKLTRIRQEQMKEVSKLETVQNNFEGSLVNMEQTSARGESDKEVAEGLQKQVRKKVDLSELESEELDDEQKEIRWRQLTSEQLESATLELYLSGCYSPSYGDVNDTMPGIEILDEENDRNTLLECRQQNRKKPTGISKVEADMLASVEKDMEENEAMFSVEQPLETQSHLWSDKYRPRKPTYLNRVQTGFDWNKYNQTHYDMDNPPPKIVQGYKFNIFYPDLLDKLETPSFTVTPCDDPDFAVIRFKAGPPYEDIAFKCVNREWEISHKNGYKCQFQNGVFQLWFVFKRYRYRR</sequence>
<feature type="domain" description="Splicing factor Cactin C-terminal" evidence="4">
    <location>
        <begin position="387"/>
        <end position="510"/>
    </location>
</feature>
<dbReference type="AlphaFoldDB" id="A0A1I7XUR0"/>
<dbReference type="PANTHER" id="PTHR21737:SF4">
    <property type="entry name" value="SPLICING FACTOR CACTIN"/>
    <property type="match status" value="1"/>
</dbReference>
<keyword evidence="6" id="KW-1185">Reference proteome</keyword>
<comment type="similarity">
    <text evidence="1">Belongs to the CACTIN family.</text>
</comment>
<evidence type="ECO:0000259" key="4">
    <source>
        <dbReference type="Pfam" id="PF09732"/>
    </source>
</evidence>
<proteinExistence type="inferred from homology"/>
<reference evidence="7" key="1">
    <citation type="submission" date="2016-11" db="UniProtKB">
        <authorList>
            <consortium name="WormBaseParasite"/>
        </authorList>
    </citation>
    <scope>IDENTIFICATION</scope>
</reference>
<feature type="domain" description="Splicing factor cactin central" evidence="5">
    <location>
        <begin position="26"/>
        <end position="211"/>
    </location>
</feature>
<protein>
    <recommendedName>
        <fullName evidence="2">Splicing factor Cactin</fullName>
    </recommendedName>
</protein>
<accession>A0A1I7XUR0</accession>
<dbReference type="PANTHER" id="PTHR21737">
    <property type="entry name" value="POLYGLUTAMINE BINDING PROTEIN 1/MARVEL MEMBRANE-ASSOCIATING DOMAIN CONTAINING 3"/>
    <property type="match status" value="1"/>
</dbReference>
<dbReference type="InterPro" id="IPR018816">
    <property type="entry name" value="Cactin_central"/>
</dbReference>
<dbReference type="Pfam" id="PF10312">
    <property type="entry name" value="Cactin_mid"/>
    <property type="match status" value="1"/>
</dbReference>
<evidence type="ECO:0000313" key="6">
    <source>
        <dbReference type="Proteomes" id="UP000095283"/>
    </source>
</evidence>
<evidence type="ECO:0000313" key="7">
    <source>
        <dbReference type="WBParaSite" id="Hba_21218"/>
    </source>
</evidence>
<dbReference type="InterPro" id="IPR019134">
    <property type="entry name" value="Cactin_C"/>
</dbReference>
<evidence type="ECO:0000259" key="5">
    <source>
        <dbReference type="Pfam" id="PF10312"/>
    </source>
</evidence>
<dbReference type="GO" id="GO:0005737">
    <property type="term" value="C:cytoplasm"/>
    <property type="evidence" value="ECO:0007669"/>
    <property type="project" value="TreeGrafter"/>
</dbReference>
<evidence type="ECO:0000256" key="2">
    <source>
        <dbReference type="ARBA" id="ARBA00034534"/>
    </source>
</evidence>
<dbReference type="SMART" id="SM01050">
    <property type="entry name" value="CactinC_cactus"/>
    <property type="match status" value="1"/>
</dbReference>
<name>A0A1I7XUR0_HETBA</name>
<evidence type="ECO:0000256" key="3">
    <source>
        <dbReference type="SAM" id="MobiDB-lite"/>
    </source>
</evidence>
<organism evidence="6 7">
    <name type="scientific">Heterorhabditis bacteriophora</name>
    <name type="common">Entomopathogenic nematode worm</name>
    <dbReference type="NCBI Taxonomy" id="37862"/>
    <lineage>
        <taxon>Eukaryota</taxon>
        <taxon>Metazoa</taxon>
        <taxon>Ecdysozoa</taxon>
        <taxon>Nematoda</taxon>
        <taxon>Chromadorea</taxon>
        <taxon>Rhabditida</taxon>
        <taxon>Rhabditina</taxon>
        <taxon>Rhabditomorpha</taxon>
        <taxon>Strongyloidea</taxon>
        <taxon>Heterorhabditidae</taxon>
        <taxon>Heterorhabditis</taxon>
    </lineage>
</organism>
<dbReference type="WBParaSite" id="Hba_21218">
    <property type="protein sequence ID" value="Hba_21218"/>
    <property type="gene ID" value="Hba_21218"/>
</dbReference>
<feature type="region of interest" description="Disordered" evidence="3">
    <location>
        <begin position="1"/>
        <end position="32"/>
    </location>
</feature>
<dbReference type="Pfam" id="PF09732">
    <property type="entry name" value="CactinC_cactus"/>
    <property type="match status" value="1"/>
</dbReference>
<dbReference type="Proteomes" id="UP000095283">
    <property type="component" value="Unplaced"/>
</dbReference>
<dbReference type="GO" id="GO:0045292">
    <property type="term" value="P:mRNA cis splicing, via spliceosome"/>
    <property type="evidence" value="ECO:0007669"/>
    <property type="project" value="TreeGrafter"/>
</dbReference>